<evidence type="ECO:0000313" key="2">
    <source>
        <dbReference type="Proteomes" id="UP000728032"/>
    </source>
</evidence>
<dbReference type="EMBL" id="CAJPVJ010001822">
    <property type="protein sequence ID" value="CAG2165351.1"/>
    <property type="molecule type" value="Genomic_DNA"/>
</dbReference>
<keyword evidence="2" id="KW-1185">Reference proteome</keyword>
<dbReference type="EMBL" id="OC916647">
    <property type="protein sequence ID" value="CAD7644844.1"/>
    <property type="molecule type" value="Genomic_DNA"/>
</dbReference>
<accession>A0A7R9QGM5</accession>
<sequence length="311" mass="35579">MTVIIAEISESDQLTKLDFTYQLIKHTLNRQLHLSVRRHSDSELARHIYYHVEDEDDEVECSSRRELKLLNDFLRHSDENVEKFAEFIYISDEENSDKDDECHDYECEDSIDSNSEHEINETLNESSLHYNVCYGYVHEFMSDNVLPQLIGGLETIDEEDDEDLSSASSHKYYSYACSDDSTALHQQHSEEEILSPCEDLDGNDVLIPPPDIDFGEDPESQTAFFEHIDQQSDKTSDILPLALSPDSDDSDMPAIAGPTFKAKAPKNAGSLQLDVHLHPHLIFSDKIVEKRTVRQNPILESEQTLTRTELN</sequence>
<gene>
    <name evidence="1" type="ORF">ONB1V03_LOCUS4894</name>
</gene>
<organism evidence="1">
    <name type="scientific">Oppiella nova</name>
    <dbReference type="NCBI Taxonomy" id="334625"/>
    <lineage>
        <taxon>Eukaryota</taxon>
        <taxon>Metazoa</taxon>
        <taxon>Ecdysozoa</taxon>
        <taxon>Arthropoda</taxon>
        <taxon>Chelicerata</taxon>
        <taxon>Arachnida</taxon>
        <taxon>Acari</taxon>
        <taxon>Acariformes</taxon>
        <taxon>Sarcoptiformes</taxon>
        <taxon>Oribatida</taxon>
        <taxon>Brachypylina</taxon>
        <taxon>Oppioidea</taxon>
        <taxon>Oppiidae</taxon>
        <taxon>Oppiella</taxon>
    </lineage>
</organism>
<dbReference type="OrthoDB" id="6502734at2759"/>
<name>A0A7R9QGM5_9ACAR</name>
<proteinExistence type="predicted"/>
<dbReference type="AlphaFoldDB" id="A0A7R9QGM5"/>
<protein>
    <submittedName>
        <fullName evidence="1">Uncharacterized protein</fullName>
    </submittedName>
</protein>
<reference evidence="1" key="1">
    <citation type="submission" date="2020-11" db="EMBL/GenBank/DDBJ databases">
        <authorList>
            <person name="Tran Van P."/>
        </authorList>
    </citation>
    <scope>NUCLEOTIDE SEQUENCE</scope>
</reference>
<dbReference type="Proteomes" id="UP000728032">
    <property type="component" value="Unassembled WGS sequence"/>
</dbReference>
<evidence type="ECO:0000313" key="1">
    <source>
        <dbReference type="EMBL" id="CAD7644844.1"/>
    </source>
</evidence>